<dbReference type="Pfam" id="PF13546">
    <property type="entry name" value="DDE_5"/>
    <property type="match status" value="1"/>
</dbReference>
<name>A0A1Z4LZ36_9CYAN</name>
<dbReference type="InterPro" id="IPR038721">
    <property type="entry name" value="IS701-like_DDE_dom"/>
</dbReference>
<organism evidence="2 3">
    <name type="scientific">Calothrix parasitica NIES-267</name>
    <dbReference type="NCBI Taxonomy" id="1973488"/>
    <lineage>
        <taxon>Bacteria</taxon>
        <taxon>Bacillati</taxon>
        <taxon>Cyanobacteriota</taxon>
        <taxon>Cyanophyceae</taxon>
        <taxon>Nostocales</taxon>
        <taxon>Calotrichaceae</taxon>
        <taxon>Calothrix</taxon>
    </lineage>
</organism>
<evidence type="ECO:0000313" key="3">
    <source>
        <dbReference type="Proteomes" id="UP000218418"/>
    </source>
</evidence>
<evidence type="ECO:0000313" key="2">
    <source>
        <dbReference type="EMBL" id="BAY86509.1"/>
    </source>
</evidence>
<gene>
    <name evidence="2" type="ORF">NIES267_60180</name>
</gene>
<dbReference type="Proteomes" id="UP000218418">
    <property type="component" value="Chromosome"/>
</dbReference>
<dbReference type="InterPro" id="IPR039365">
    <property type="entry name" value="IS701-like"/>
</dbReference>
<evidence type="ECO:0000259" key="1">
    <source>
        <dbReference type="Pfam" id="PF13546"/>
    </source>
</evidence>
<dbReference type="AlphaFoldDB" id="A0A1Z4LZ36"/>
<accession>A0A1Z4LZ36</accession>
<reference evidence="2 3" key="1">
    <citation type="submission" date="2017-06" db="EMBL/GenBank/DDBJ databases">
        <title>Genome sequencing of cyanobaciteial culture collection at National Institute for Environmental Studies (NIES).</title>
        <authorList>
            <person name="Hirose Y."/>
            <person name="Shimura Y."/>
            <person name="Fujisawa T."/>
            <person name="Nakamura Y."/>
            <person name="Kawachi M."/>
        </authorList>
    </citation>
    <scope>NUCLEOTIDE SEQUENCE [LARGE SCALE GENOMIC DNA]</scope>
    <source>
        <strain evidence="2 3">NIES-267</strain>
    </source>
</reference>
<protein>
    <submittedName>
        <fullName evidence="2">Transposase</fullName>
    </submittedName>
</protein>
<dbReference type="PANTHER" id="PTHR33627:SF1">
    <property type="entry name" value="TRANSPOSASE"/>
    <property type="match status" value="1"/>
</dbReference>
<feature type="domain" description="Transposase IS701-like DDE" evidence="1">
    <location>
        <begin position="8"/>
        <end position="104"/>
    </location>
</feature>
<dbReference type="PANTHER" id="PTHR33627">
    <property type="entry name" value="TRANSPOSASE"/>
    <property type="match status" value="1"/>
</dbReference>
<proteinExistence type="predicted"/>
<keyword evidence="3" id="KW-1185">Reference proteome</keyword>
<sequence length="143" mass="16159">MEIQLRSVIDETGDRKKGKKTDYVARQYLGSVGKVDNGIVSVNAYGVYSNITFPLITKIFKPKGTLKEEDKYKTKIQLASEIITELIDYGFNIELVLADSLYGEQRVGRLCRLEATANPQGEASQFIRTLEKYKLRYVVAISL</sequence>
<dbReference type="EMBL" id="AP018227">
    <property type="protein sequence ID" value="BAY86509.1"/>
    <property type="molecule type" value="Genomic_DNA"/>
</dbReference>